<dbReference type="EMBL" id="KL367564">
    <property type="protein sequence ID" value="KFD63893.1"/>
    <property type="molecule type" value="Genomic_DNA"/>
</dbReference>
<dbReference type="InterPro" id="IPR050951">
    <property type="entry name" value="Retrovirus_Pol_polyprotein"/>
</dbReference>
<proteinExistence type="predicted"/>
<organism evidence="1">
    <name type="scientific">Trichuris suis</name>
    <name type="common">pig whipworm</name>
    <dbReference type="NCBI Taxonomy" id="68888"/>
    <lineage>
        <taxon>Eukaryota</taxon>
        <taxon>Metazoa</taxon>
        <taxon>Ecdysozoa</taxon>
        <taxon>Nematoda</taxon>
        <taxon>Enoplea</taxon>
        <taxon>Dorylaimia</taxon>
        <taxon>Trichinellida</taxon>
        <taxon>Trichuridae</taxon>
        <taxon>Trichuris</taxon>
    </lineage>
</organism>
<dbReference type="InterPro" id="IPR043128">
    <property type="entry name" value="Rev_trsase/Diguanyl_cyclase"/>
</dbReference>
<accession>A0A085N347</accession>
<evidence type="ECO:0000313" key="1">
    <source>
        <dbReference type="EMBL" id="KFD63893.1"/>
    </source>
</evidence>
<evidence type="ECO:0008006" key="2">
    <source>
        <dbReference type="Google" id="ProtNLM"/>
    </source>
</evidence>
<dbReference type="Proteomes" id="UP000030758">
    <property type="component" value="Unassembled WGS sequence"/>
</dbReference>
<name>A0A085N347_9BILA</name>
<dbReference type="SUPFAM" id="SSF56672">
    <property type="entry name" value="DNA/RNA polymerases"/>
    <property type="match status" value="1"/>
</dbReference>
<dbReference type="InterPro" id="IPR043502">
    <property type="entry name" value="DNA/RNA_pol_sf"/>
</dbReference>
<sequence length="171" mass="19258">MISGSTFPELTDRLRQVLQVLRNTGLHAKKEKCLFGVTSVDFLGYRIDASGIHPSRSKMEAIQNAPVPQNRQELQAFLGLLNFYNCFLKGKGPLQNRCIVSSTKARRGFGRNVMTKALQQLSELLTSKSVLAPFKRKWDRINNCFCFTNTDADGTELYPNRSGGFGFNFRS</sequence>
<dbReference type="PANTHER" id="PTHR37984:SF12">
    <property type="entry name" value="RIBONUCLEASE H"/>
    <property type="match status" value="1"/>
</dbReference>
<dbReference type="PANTHER" id="PTHR37984">
    <property type="entry name" value="PROTEIN CBG26694"/>
    <property type="match status" value="1"/>
</dbReference>
<dbReference type="AlphaFoldDB" id="A0A085N347"/>
<protein>
    <recommendedName>
        <fullName evidence="2">Reverse transcriptase domain-containing protein</fullName>
    </recommendedName>
</protein>
<gene>
    <name evidence="1" type="ORF">M514_23884</name>
</gene>
<dbReference type="Gene3D" id="3.30.70.270">
    <property type="match status" value="2"/>
</dbReference>
<reference evidence="1" key="1">
    <citation type="journal article" date="2014" name="Nat. Genet.">
        <title>Genome and transcriptome of the porcine whipworm Trichuris suis.</title>
        <authorList>
            <person name="Jex A.R."/>
            <person name="Nejsum P."/>
            <person name="Schwarz E.M."/>
            <person name="Hu L."/>
            <person name="Young N.D."/>
            <person name="Hall R.S."/>
            <person name="Korhonen P.K."/>
            <person name="Liao S."/>
            <person name="Thamsborg S."/>
            <person name="Xia J."/>
            <person name="Xu P."/>
            <person name="Wang S."/>
            <person name="Scheerlinck J.P."/>
            <person name="Hofmann A."/>
            <person name="Sternberg P.W."/>
            <person name="Wang J."/>
            <person name="Gasser R.B."/>
        </authorList>
    </citation>
    <scope>NUCLEOTIDE SEQUENCE [LARGE SCALE GENOMIC DNA]</scope>
    <source>
        <strain evidence="1">DCEP-RM93F</strain>
    </source>
</reference>